<name>A0A2H6KEM6_9APIC</name>
<dbReference type="GO" id="GO:0005739">
    <property type="term" value="C:mitochondrion"/>
    <property type="evidence" value="ECO:0007669"/>
    <property type="project" value="TreeGrafter"/>
</dbReference>
<dbReference type="EMBL" id="BDSA01000003">
    <property type="protein sequence ID" value="GBE61452.1"/>
    <property type="molecule type" value="Genomic_DNA"/>
</dbReference>
<sequence length="529" mass="61583">MTVVPTTAEDYSISFLTNMFKPIEEGRTLEEVTQNTSFLSINDTLIQVYTNVFTIQEVRVGPRAMIGCPVSLHINSEGNWRNAVHVEWLDEKGHVLHHGPIYVPSGDMEHRHIKARVSHKQLRWNVLDSNYCEVFDIPKNRWQQERIAAFNAAPVKRSLSPLQNNLRDMRVMSFNILSPTYVSNEEAIDRFFPYCAPEWLDSSFRNPLILREILLVNPQILCLQECSTSAYRDYMEPVLSQNYDSWLNIKNQASDEGCCIFMQKGIFETLEVRSIPFKEEIRKPEYREVLTNIGAANWLNYDQESYFSRYHTIFQMGCFRNKLDDGGSVLFLANTHLYFHPHGRHIRLLQAYVMLNELERFKQQCSKKYAFDVNLESSTIICGDFNSFSTEGTFQLIMNGWVPYNHVDFDYGLKFGYERFDPNDHNTKFPRGRQEEDANHRSETKERLVVANCTGYQDAYGGQELPFTNFVKTFSGTLDYIFHSKNLQVGFVCKYVRENNAPPDTHVNAYQHMMHGLRNDHATRDHCVV</sequence>
<dbReference type="AlphaFoldDB" id="A0A2H6KEM6"/>
<dbReference type="GO" id="GO:0000175">
    <property type="term" value="F:3'-5'-RNA exonuclease activity"/>
    <property type="evidence" value="ECO:0007669"/>
    <property type="project" value="TreeGrafter"/>
</dbReference>
<dbReference type="Pfam" id="PF03372">
    <property type="entry name" value="Exo_endo_phos"/>
    <property type="match status" value="1"/>
</dbReference>
<dbReference type="GO" id="GO:0000288">
    <property type="term" value="P:nuclear-transcribed mRNA catabolic process, deadenylation-dependent decay"/>
    <property type="evidence" value="ECO:0007669"/>
    <property type="project" value="TreeGrafter"/>
</dbReference>
<accession>A0A2H6KEM6</accession>
<evidence type="ECO:0000259" key="1">
    <source>
        <dbReference type="Pfam" id="PF03372"/>
    </source>
</evidence>
<dbReference type="InterPro" id="IPR050410">
    <property type="entry name" value="CCR4/nocturin_mRNA_transcr"/>
</dbReference>
<dbReference type="PANTHER" id="PTHR12121">
    <property type="entry name" value="CARBON CATABOLITE REPRESSOR PROTEIN 4"/>
    <property type="match status" value="1"/>
</dbReference>
<gene>
    <name evidence="2" type="ORF">BOVATA_029450</name>
</gene>
<reference evidence="2 3" key="1">
    <citation type="journal article" date="2017" name="BMC Genomics">
        <title>Whole-genome assembly of Babesia ovata and comparative genomics between closely related pathogens.</title>
        <authorList>
            <person name="Yamagishi J."/>
            <person name="Asada M."/>
            <person name="Hakimi H."/>
            <person name="Tanaka T.Q."/>
            <person name="Sugimoto C."/>
            <person name="Kawazu S."/>
        </authorList>
    </citation>
    <scope>NUCLEOTIDE SEQUENCE [LARGE SCALE GENOMIC DNA]</scope>
    <source>
        <strain evidence="2 3">Miyake</strain>
    </source>
</reference>
<evidence type="ECO:0000313" key="3">
    <source>
        <dbReference type="Proteomes" id="UP000236319"/>
    </source>
</evidence>
<dbReference type="InterPro" id="IPR005135">
    <property type="entry name" value="Endo/exonuclease/phosphatase"/>
</dbReference>
<keyword evidence="2" id="KW-0540">Nuclease</keyword>
<dbReference type="InterPro" id="IPR036691">
    <property type="entry name" value="Endo/exonu/phosph_ase_sf"/>
</dbReference>
<dbReference type="GeneID" id="39875222"/>
<keyword evidence="2" id="KW-0255">Endonuclease</keyword>
<dbReference type="Gene3D" id="3.60.10.10">
    <property type="entry name" value="Endonuclease/exonuclease/phosphatase"/>
    <property type="match status" value="1"/>
</dbReference>
<keyword evidence="2" id="KW-0269">Exonuclease</keyword>
<evidence type="ECO:0000313" key="2">
    <source>
        <dbReference type="EMBL" id="GBE61452.1"/>
    </source>
</evidence>
<dbReference type="OrthoDB" id="412787at2759"/>
<dbReference type="PANTHER" id="PTHR12121:SF37">
    <property type="entry name" value="2',5'-PHOSPHODIESTERASE 12"/>
    <property type="match status" value="1"/>
</dbReference>
<dbReference type="RefSeq" id="XP_028867695.1">
    <property type="nucleotide sequence ID" value="XM_029011862.1"/>
</dbReference>
<dbReference type="SUPFAM" id="SSF56219">
    <property type="entry name" value="DNase I-like"/>
    <property type="match status" value="1"/>
</dbReference>
<keyword evidence="2" id="KW-0378">Hydrolase</keyword>
<dbReference type="GO" id="GO:0004519">
    <property type="term" value="F:endonuclease activity"/>
    <property type="evidence" value="ECO:0007669"/>
    <property type="project" value="UniProtKB-KW"/>
</dbReference>
<feature type="domain" description="Endonuclease/exonuclease/phosphatase" evidence="1">
    <location>
        <begin position="173"/>
        <end position="492"/>
    </location>
</feature>
<dbReference type="Proteomes" id="UP000236319">
    <property type="component" value="Unassembled WGS sequence"/>
</dbReference>
<comment type="caution">
    <text evidence="2">The sequence shown here is derived from an EMBL/GenBank/DDBJ whole genome shotgun (WGS) entry which is preliminary data.</text>
</comment>
<keyword evidence="3" id="KW-1185">Reference proteome</keyword>
<dbReference type="VEuPathDB" id="PiroplasmaDB:BOVATA_029450"/>
<organism evidence="2 3">
    <name type="scientific">Babesia ovata</name>
    <dbReference type="NCBI Taxonomy" id="189622"/>
    <lineage>
        <taxon>Eukaryota</taxon>
        <taxon>Sar</taxon>
        <taxon>Alveolata</taxon>
        <taxon>Apicomplexa</taxon>
        <taxon>Aconoidasida</taxon>
        <taxon>Piroplasmida</taxon>
        <taxon>Babesiidae</taxon>
        <taxon>Babesia</taxon>
    </lineage>
</organism>
<protein>
    <submittedName>
        <fullName evidence="2">Endonuclease exonuclease phosphatase family protein</fullName>
    </submittedName>
</protein>
<proteinExistence type="predicted"/>